<feature type="transmembrane region" description="Helical" evidence="7">
    <location>
        <begin position="125"/>
        <end position="148"/>
    </location>
</feature>
<feature type="domain" description="Rhodopsin" evidence="8">
    <location>
        <begin position="23"/>
        <end position="225"/>
    </location>
</feature>
<keyword evidence="4 7" id="KW-0472">Membrane</keyword>
<feature type="transmembrane region" description="Helical" evidence="7">
    <location>
        <begin position="82"/>
        <end position="105"/>
    </location>
</feature>
<evidence type="ECO:0000256" key="7">
    <source>
        <dbReference type="SAM" id="Phobius"/>
    </source>
</evidence>
<keyword evidence="2 7" id="KW-0812">Transmembrane</keyword>
<evidence type="ECO:0000256" key="5">
    <source>
        <dbReference type="ARBA" id="ARBA00038359"/>
    </source>
</evidence>
<dbReference type="Pfam" id="PF20684">
    <property type="entry name" value="Fung_rhodopsin"/>
    <property type="match status" value="1"/>
</dbReference>
<feature type="transmembrane region" description="Helical" evidence="7">
    <location>
        <begin position="52"/>
        <end position="70"/>
    </location>
</feature>
<evidence type="ECO:0000256" key="1">
    <source>
        <dbReference type="ARBA" id="ARBA00004141"/>
    </source>
</evidence>
<feature type="region of interest" description="Disordered" evidence="6">
    <location>
        <begin position="238"/>
        <end position="313"/>
    </location>
</feature>
<gene>
    <name evidence="9" type="ORF">EKO04_008934</name>
</gene>
<comment type="similarity">
    <text evidence="5">Belongs to the SAT4 family.</text>
</comment>
<evidence type="ECO:0000256" key="2">
    <source>
        <dbReference type="ARBA" id="ARBA00022692"/>
    </source>
</evidence>
<dbReference type="PANTHER" id="PTHR33048">
    <property type="entry name" value="PTH11-LIKE INTEGRAL MEMBRANE PROTEIN (AFU_ORTHOLOGUE AFUA_5G11245)"/>
    <property type="match status" value="1"/>
</dbReference>
<reference evidence="9" key="1">
    <citation type="submission" date="2018-12" db="EMBL/GenBank/DDBJ databases">
        <authorList>
            <person name="Syme R.A."/>
            <person name="Farfan-Caceres L."/>
            <person name="Lichtenzveig J."/>
        </authorList>
    </citation>
    <scope>NUCLEOTIDE SEQUENCE</scope>
    <source>
        <strain evidence="9">Al4</strain>
    </source>
</reference>
<evidence type="ECO:0000256" key="6">
    <source>
        <dbReference type="SAM" id="MobiDB-lite"/>
    </source>
</evidence>
<dbReference type="EMBL" id="RZGK01000016">
    <property type="protein sequence ID" value="KAF9693437.1"/>
    <property type="molecule type" value="Genomic_DNA"/>
</dbReference>
<organism evidence="9 10">
    <name type="scientific">Ascochyta lentis</name>
    <dbReference type="NCBI Taxonomy" id="205686"/>
    <lineage>
        <taxon>Eukaryota</taxon>
        <taxon>Fungi</taxon>
        <taxon>Dikarya</taxon>
        <taxon>Ascomycota</taxon>
        <taxon>Pezizomycotina</taxon>
        <taxon>Dothideomycetes</taxon>
        <taxon>Pleosporomycetidae</taxon>
        <taxon>Pleosporales</taxon>
        <taxon>Pleosporineae</taxon>
        <taxon>Didymellaceae</taxon>
        <taxon>Ascochyta</taxon>
    </lineage>
</organism>
<evidence type="ECO:0000313" key="10">
    <source>
        <dbReference type="Proteomes" id="UP000651452"/>
    </source>
</evidence>
<dbReference type="InterPro" id="IPR052337">
    <property type="entry name" value="SAT4-like"/>
</dbReference>
<dbReference type="InterPro" id="IPR049326">
    <property type="entry name" value="Rhodopsin_dom_fungi"/>
</dbReference>
<keyword evidence="10" id="KW-1185">Reference proteome</keyword>
<dbReference type="OrthoDB" id="5283415at2759"/>
<sequence>MTVELTDYLERRRAPSFCNYILTAYYGYHVYDIPEGAVDPVASMKWNYANSIIYNPILALVKASFIWTLIKLRSSNKWINRCLWATLILNGCFAIAAPVVCILQCNPIARYWNSNTVGRCVSPGAYTVSTSSVVLATDVFILLMPTWILHDLRMPFGRKVMVIAFLSFGVAVTIVGAVRTSVLVKVFVVGEVVPDPTYEVNYTLSNIESGLAIVGTCGPTIKFLLGCCIPALRTPNDSSNRAYTYPPTDGSQSANRSKRYTKGTRADNTFKGIDQGLRQSRGSSGKCQSDDNVELTDVAGGTRSDGQRTNSDENLVITKTVAWRVDASQPDSNSTHEHNINTPHTVL</sequence>
<reference evidence="9" key="2">
    <citation type="submission" date="2020-09" db="EMBL/GenBank/DDBJ databases">
        <title>Reference genome assembly for Australian Ascochyta lentis isolate Al4.</title>
        <authorList>
            <person name="Lee R.C."/>
            <person name="Farfan-Caceres L.M."/>
            <person name="Debler J.W."/>
            <person name="Williams A.H."/>
            <person name="Henares B.M."/>
        </authorList>
    </citation>
    <scope>NUCLEOTIDE SEQUENCE</scope>
    <source>
        <strain evidence="9">Al4</strain>
    </source>
</reference>
<feature type="compositionally biased region" description="Polar residues" evidence="6">
    <location>
        <begin position="277"/>
        <end position="287"/>
    </location>
</feature>
<dbReference type="Proteomes" id="UP000651452">
    <property type="component" value="Unassembled WGS sequence"/>
</dbReference>
<keyword evidence="3 7" id="KW-1133">Transmembrane helix</keyword>
<evidence type="ECO:0000313" key="9">
    <source>
        <dbReference type="EMBL" id="KAF9693437.1"/>
    </source>
</evidence>
<comment type="caution">
    <text evidence="9">The sequence shown here is derived from an EMBL/GenBank/DDBJ whole genome shotgun (WGS) entry which is preliminary data.</text>
</comment>
<feature type="transmembrane region" description="Helical" evidence="7">
    <location>
        <begin position="160"/>
        <end position="178"/>
    </location>
</feature>
<protein>
    <recommendedName>
        <fullName evidence="8">Rhodopsin domain-containing protein</fullName>
    </recommendedName>
</protein>
<evidence type="ECO:0000256" key="3">
    <source>
        <dbReference type="ARBA" id="ARBA00022989"/>
    </source>
</evidence>
<comment type="subcellular location">
    <subcellularLocation>
        <location evidence="1">Membrane</location>
        <topology evidence="1">Multi-pass membrane protein</topology>
    </subcellularLocation>
</comment>
<dbReference type="AlphaFoldDB" id="A0A8H7IYZ0"/>
<evidence type="ECO:0000259" key="8">
    <source>
        <dbReference type="Pfam" id="PF20684"/>
    </source>
</evidence>
<name>A0A8H7IYZ0_9PLEO</name>
<feature type="region of interest" description="Disordered" evidence="6">
    <location>
        <begin position="327"/>
        <end position="347"/>
    </location>
</feature>
<dbReference type="GO" id="GO:0016020">
    <property type="term" value="C:membrane"/>
    <property type="evidence" value="ECO:0007669"/>
    <property type="project" value="UniProtKB-SubCell"/>
</dbReference>
<dbReference type="PANTHER" id="PTHR33048:SF160">
    <property type="entry name" value="SAT4 FAMILY MEMBRANE PROTEIN"/>
    <property type="match status" value="1"/>
</dbReference>
<evidence type="ECO:0000256" key="4">
    <source>
        <dbReference type="ARBA" id="ARBA00023136"/>
    </source>
</evidence>
<accession>A0A8H7IYZ0</accession>
<proteinExistence type="inferred from homology"/>